<keyword evidence="2" id="KW-0472">Membrane</keyword>
<dbReference type="PANTHER" id="PTHR10801:SF0">
    <property type="entry name" value="DELTA(24)-STEROL REDUCTASE"/>
    <property type="match status" value="1"/>
</dbReference>
<dbReference type="EMBL" id="BGZK01002776">
    <property type="protein sequence ID" value="GBP96420.1"/>
    <property type="molecule type" value="Genomic_DNA"/>
</dbReference>
<comment type="caution">
    <text evidence="3">The sequence shown here is derived from an EMBL/GenBank/DDBJ whole genome shotgun (WGS) entry which is preliminary data.</text>
</comment>
<keyword evidence="1" id="KW-0560">Oxidoreductase</keyword>
<evidence type="ECO:0000313" key="3">
    <source>
        <dbReference type="EMBL" id="GBP96420.1"/>
    </source>
</evidence>
<protein>
    <submittedName>
        <fullName evidence="3">Delta(24)-sterol reductase</fullName>
    </submittedName>
</protein>
<dbReference type="GO" id="GO:0005737">
    <property type="term" value="C:cytoplasm"/>
    <property type="evidence" value="ECO:0007669"/>
    <property type="project" value="TreeGrafter"/>
</dbReference>
<dbReference type="InterPro" id="IPR040165">
    <property type="entry name" value="Diminuto-like"/>
</dbReference>
<name>A0A4C2A8D6_EUMVA</name>
<sequence>MDVQTENLTEYILVHYRWILVLFLLPMSAIWKVYSIIRNYLVFKLNSAPKLHDKKVKNVQKQIRVDILTKLARRFYCCEQQVTEHRPPGCHSTMTMPAHPALQTNDFLGSTPV</sequence>
<dbReference type="OrthoDB" id="415825at2759"/>
<dbReference type="GO" id="GO:0000246">
    <property type="term" value="F:Delta24(24-1) sterol reductase activity"/>
    <property type="evidence" value="ECO:0007669"/>
    <property type="project" value="TreeGrafter"/>
</dbReference>
<dbReference type="PANTHER" id="PTHR10801">
    <property type="entry name" value="24-DEHYDROCHOLESTEROL REDUCTASE"/>
    <property type="match status" value="1"/>
</dbReference>
<reference evidence="3 4" key="1">
    <citation type="journal article" date="2019" name="Commun. Biol.">
        <title>The bagworm genome reveals a unique fibroin gene that provides high tensile strength.</title>
        <authorList>
            <person name="Kono N."/>
            <person name="Nakamura H."/>
            <person name="Ohtoshi R."/>
            <person name="Tomita M."/>
            <person name="Numata K."/>
            <person name="Arakawa K."/>
        </authorList>
    </citation>
    <scope>NUCLEOTIDE SEQUENCE [LARGE SCALE GENOMIC DNA]</scope>
</reference>
<dbReference type="STRING" id="151549.A0A4C2A8D6"/>
<dbReference type="GO" id="GO:0016020">
    <property type="term" value="C:membrane"/>
    <property type="evidence" value="ECO:0007669"/>
    <property type="project" value="TreeGrafter"/>
</dbReference>
<dbReference type="Proteomes" id="UP000299102">
    <property type="component" value="Unassembled WGS sequence"/>
</dbReference>
<evidence type="ECO:0000256" key="1">
    <source>
        <dbReference type="ARBA" id="ARBA00023002"/>
    </source>
</evidence>
<gene>
    <name evidence="3" type="primary">DHCR24</name>
    <name evidence="3" type="ORF">EVAR_96002_1</name>
</gene>
<keyword evidence="2" id="KW-1133">Transmembrane helix</keyword>
<accession>A0A4C2A8D6</accession>
<dbReference type="AlphaFoldDB" id="A0A4C2A8D6"/>
<dbReference type="GO" id="GO:0008202">
    <property type="term" value="P:steroid metabolic process"/>
    <property type="evidence" value="ECO:0007669"/>
    <property type="project" value="TreeGrafter"/>
</dbReference>
<organism evidence="3 4">
    <name type="scientific">Eumeta variegata</name>
    <name type="common">Bagworm moth</name>
    <name type="synonym">Eumeta japonica</name>
    <dbReference type="NCBI Taxonomy" id="151549"/>
    <lineage>
        <taxon>Eukaryota</taxon>
        <taxon>Metazoa</taxon>
        <taxon>Ecdysozoa</taxon>
        <taxon>Arthropoda</taxon>
        <taxon>Hexapoda</taxon>
        <taxon>Insecta</taxon>
        <taxon>Pterygota</taxon>
        <taxon>Neoptera</taxon>
        <taxon>Endopterygota</taxon>
        <taxon>Lepidoptera</taxon>
        <taxon>Glossata</taxon>
        <taxon>Ditrysia</taxon>
        <taxon>Tineoidea</taxon>
        <taxon>Psychidae</taxon>
        <taxon>Oiketicinae</taxon>
        <taxon>Eumeta</taxon>
    </lineage>
</organism>
<feature type="transmembrane region" description="Helical" evidence="2">
    <location>
        <begin position="15"/>
        <end position="34"/>
    </location>
</feature>
<proteinExistence type="predicted"/>
<evidence type="ECO:0000313" key="4">
    <source>
        <dbReference type="Proteomes" id="UP000299102"/>
    </source>
</evidence>
<evidence type="ECO:0000256" key="2">
    <source>
        <dbReference type="SAM" id="Phobius"/>
    </source>
</evidence>
<keyword evidence="4" id="KW-1185">Reference proteome</keyword>
<keyword evidence="2" id="KW-0812">Transmembrane</keyword>